<feature type="transmembrane region" description="Helical" evidence="8">
    <location>
        <begin position="581"/>
        <end position="599"/>
    </location>
</feature>
<name>A0ABQ6IYY5_9GAMM</name>
<dbReference type="PANTHER" id="PTHR30347">
    <property type="entry name" value="POTASSIUM CHANNEL RELATED"/>
    <property type="match status" value="1"/>
</dbReference>
<gene>
    <name evidence="13" type="ORF">GCM10025855_02470</name>
</gene>
<dbReference type="SUPFAM" id="SSF82689">
    <property type="entry name" value="Mechanosensitive channel protein MscS (YggB), C-terminal domain"/>
    <property type="match status" value="1"/>
</dbReference>
<keyword evidence="7" id="KW-0175">Coiled coil</keyword>
<dbReference type="Gene3D" id="3.30.70.100">
    <property type="match status" value="1"/>
</dbReference>
<dbReference type="Proteomes" id="UP001157046">
    <property type="component" value="Unassembled WGS sequence"/>
</dbReference>
<dbReference type="InterPro" id="IPR025692">
    <property type="entry name" value="MscS_IM_dom1"/>
</dbReference>
<feature type="domain" description="Mechanosensitive ion channel MscS C-terminal" evidence="11">
    <location>
        <begin position="975"/>
        <end position="1055"/>
    </location>
</feature>
<keyword evidence="14" id="KW-1185">Reference proteome</keyword>
<feature type="transmembrane region" description="Helical" evidence="8">
    <location>
        <begin position="816"/>
        <end position="841"/>
    </location>
</feature>
<feature type="transmembrane region" description="Helical" evidence="8">
    <location>
        <begin position="681"/>
        <end position="702"/>
    </location>
</feature>
<dbReference type="Pfam" id="PF21082">
    <property type="entry name" value="MS_channel_3rd"/>
    <property type="match status" value="1"/>
</dbReference>
<accession>A0ABQ6IYY5</accession>
<dbReference type="PANTHER" id="PTHR30347:SF9">
    <property type="entry name" value="MINICONDUCTANCE MECHANOSENSITIVE CHANNEL MSCM"/>
    <property type="match status" value="1"/>
</dbReference>
<dbReference type="InterPro" id="IPR052702">
    <property type="entry name" value="MscS-like_channel"/>
</dbReference>
<dbReference type="InterPro" id="IPR049278">
    <property type="entry name" value="MS_channel_C"/>
</dbReference>
<feature type="transmembrane region" description="Helical" evidence="8">
    <location>
        <begin position="766"/>
        <end position="796"/>
    </location>
</feature>
<evidence type="ECO:0000256" key="8">
    <source>
        <dbReference type="SAM" id="Phobius"/>
    </source>
</evidence>
<evidence type="ECO:0000256" key="5">
    <source>
        <dbReference type="ARBA" id="ARBA00022989"/>
    </source>
</evidence>
<dbReference type="SUPFAM" id="SSF50182">
    <property type="entry name" value="Sm-like ribonucleoproteins"/>
    <property type="match status" value="1"/>
</dbReference>
<dbReference type="InterPro" id="IPR010920">
    <property type="entry name" value="LSM_dom_sf"/>
</dbReference>
<dbReference type="Pfam" id="PF00924">
    <property type="entry name" value="MS_channel_2nd"/>
    <property type="match status" value="1"/>
</dbReference>
<dbReference type="EMBL" id="BSUY01000001">
    <property type="protein sequence ID" value="GMA80714.1"/>
    <property type="molecule type" value="Genomic_DNA"/>
</dbReference>
<dbReference type="SUPFAM" id="SSF82861">
    <property type="entry name" value="Mechanosensitive channel protein MscS (YggB), transmembrane region"/>
    <property type="match status" value="1"/>
</dbReference>
<evidence type="ECO:0000256" key="4">
    <source>
        <dbReference type="ARBA" id="ARBA00022692"/>
    </source>
</evidence>
<dbReference type="Gene3D" id="1.10.287.1260">
    <property type="match status" value="1"/>
</dbReference>
<dbReference type="InterPro" id="IPR006686">
    <property type="entry name" value="MscS_channel_CS"/>
</dbReference>
<dbReference type="InterPro" id="IPR011014">
    <property type="entry name" value="MscS_channel_TM-2"/>
</dbReference>
<dbReference type="Pfam" id="PF21088">
    <property type="entry name" value="MS_channel_1st"/>
    <property type="match status" value="1"/>
</dbReference>
<keyword evidence="4 8" id="KW-0812">Transmembrane</keyword>
<dbReference type="Gene3D" id="2.30.30.60">
    <property type="match status" value="1"/>
</dbReference>
<reference evidence="14" key="1">
    <citation type="journal article" date="2019" name="Int. J. Syst. Evol. Microbiol.">
        <title>The Global Catalogue of Microorganisms (GCM) 10K type strain sequencing project: providing services to taxonomists for standard genome sequencing and annotation.</title>
        <authorList>
            <consortium name="The Broad Institute Genomics Platform"/>
            <consortium name="The Broad Institute Genome Sequencing Center for Infectious Disease"/>
            <person name="Wu L."/>
            <person name="Ma J."/>
        </authorList>
    </citation>
    <scope>NUCLEOTIDE SEQUENCE [LARGE SCALE GENOMIC DNA]</scope>
    <source>
        <strain evidence="14">NBRC 102030</strain>
    </source>
</reference>
<comment type="caution">
    <text evidence="13">The sequence shown here is derived from an EMBL/GenBank/DDBJ whole genome shotgun (WGS) entry which is preliminary data.</text>
</comment>
<feature type="domain" description="Mechanosensitive ion channel transmembrane helices 2/3" evidence="12">
    <location>
        <begin position="857"/>
        <end position="898"/>
    </location>
</feature>
<feature type="transmembrane region" description="Helical" evidence="8">
    <location>
        <begin position="534"/>
        <end position="560"/>
    </location>
</feature>
<keyword evidence="3" id="KW-1003">Cell membrane</keyword>
<evidence type="ECO:0000256" key="1">
    <source>
        <dbReference type="ARBA" id="ARBA00004651"/>
    </source>
</evidence>
<dbReference type="InterPro" id="IPR006685">
    <property type="entry name" value="MscS_channel_2nd"/>
</dbReference>
<evidence type="ECO:0000256" key="6">
    <source>
        <dbReference type="ARBA" id="ARBA00023136"/>
    </source>
</evidence>
<protein>
    <submittedName>
        <fullName evidence="13">Mechanosensitive ion channel protein MscS</fullName>
    </submittedName>
</protein>
<feature type="transmembrane region" description="Helical" evidence="8">
    <location>
        <begin position="853"/>
        <end position="872"/>
    </location>
</feature>
<dbReference type="InterPro" id="IPR023408">
    <property type="entry name" value="MscS_beta-dom_sf"/>
</dbReference>
<feature type="transmembrane region" description="Helical" evidence="8">
    <location>
        <begin position="611"/>
        <end position="628"/>
    </location>
</feature>
<evidence type="ECO:0000256" key="2">
    <source>
        <dbReference type="ARBA" id="ARBA00008017"/>
    </source>
</evidence>
<feature type="transmembrane region" description="Helical" evidence="8">
    <location>
        <begin position="655"/>
        <end position="675"/>
    </location>
</feature>
<feature type="coiled-coil region" evidence="7">
    <location>
        <begin position="266"/>
        <end position="300"/>
    </location>
</feature>
<feature type="transmembrane region" description="Helical" evidence="8">
    <location>
        <begin position="458"/>
        <end position="476"/>
    </location>
</feature>
<keyword evidence="5 8" id="KW-1133">Transmembrane helix</keyword>
<keyword evidence="6 8" id="KW-0472">Membrane</keyword>
<dbReference type="Pfam" id="PF12794">
    <property type="entry name" value="MscS_TM"/>
    <property type="match status" value="1"/>
</dbReference>
<dbReference type="InterPro" id="IPR011066">
    <property type="entry name" value="MscS_channel_C_sf"/>
</dbReference>
<feature type="transmembrane region" description="Helical" evidence="8">
    <location>
        <begin position="505"/>
        <end position="528"/>
    </location>
</feature>
<feature type="transmembrane region" description="Helical" evidence="8">
    <location>
        <begin position="884"/>
        <end position="912"/>
    </location>
</feature>
<sequence>MVRLLPLNILAYMPRILLFVIVFFSFSVLANSPLQLDKRLGINKQDQQQNLTIDEQINDLKINIEKLAASATSFQQAQIDFEKHKKNTDKALKEAYKPLSLEKGTDLSQQASMAYLRLSELKESESSLVRQVNDLLQRQNELPAVITSARQNVAQNKKAELAPLDTPTGELQQTQRLFFEQSLTTNEAELASSQKRIELTQLQLQLVRQQLIQQEAFIETINKAINKQRQQNTDATLAKNIVNTDKVIDPITRNIADTNQIYGQKLQTLTLQINNVVEQQEQAETQYQSQAKQLANIQEQITWVKMNSAFGERFLQILQSLPKPPNHEKLQTLIADARLDRYHLEQQQALNEQELEHPGLYNEQQIKLLHSQQSLITQLMQSYDQYLSELGKLRVNYQQLSQQHLTLKNTLNEHLFWVPNAASISKLWLTDLERSTVWLVRQAQWDELGKAWDEQNDYWYWWVILLVLCLVVQDLITPKFNSLLNHYTTYVGNVTQDKFIYTLKALACSLGYALIKPTPVILAGLIFYHSDRNFVQAVGMGILAIGLVYLLYRFIFILTLDKGVLVGHFKRPSKLIQAGQFRFRHFVLVASPLLGLMGFTEILDASLIRNSIGRGAFIVFCIVLFLFYKDTLILSRKNTAPQKDDKNKKLIQKMLWFLLISVPLLSAVLAFKGYYFTAFQMLLQLQLSIVLGLGFLLLYQLIKRWMLIERRRIAFDRAKAKRAERLAQREKGETHHLSTDGLDTYEEPVVDLETISSQSLGLVRSLLLLAFLASLIGLWTQTHTALFTFLDGITLWTTNTSVNGLEQQLPITMKSLMFGLIVVGFSMMIATNLPGLLELMILQRLDLSPGTGFAITTVSRYLVVFLGLLIGFSNLGMEWSKLQWLIAALSLGLGFGLQEIFANFISGLIILFEKPVRIGDTVTIRDLTGTVSKIQIRATTIIDWDRKEIIIPNKAFITEQLINWSLSDPITRVIVYVSVARDSDPAKVEATLYQAVQECEDALATPEPEVWFAGFGKHTQDYEIRAYAKDMPSRWPLRHDLHKRVTKKLKENNLELAYPQMEIYIKNSQNSEPKSIIRS</sequence>
<evidence type="ECO:0000256" key="7">
    <source>
        <dbReference type="SAM" id="Coils"/>
    </source>
</evidence>
<evidence type="ECO:0000259" key="9">
    <source>
        <dbReference type="Pfam" id="PF00924"/>
    </source>
</evidence>
<dbReference type="InterPro" id="IPR049142">
    <property type="entry name" value="MS_channel_1st"/>
</dbReference>
<evidence type="ECO:0000259" key="12">
    <source>
        <dbReference type="Pfam" id="PF21088"/>
    </source>
</evidence>
<proteinExistence type="inferred from homology"/>
<evidence type="ECO:0000259" key="10">
    <source>
        <dbReference type="Pfam" id="PF12794"/>
    </source>
</evidence>
<comment type="subcellular location">
    <subcellularLocation>
        <location evidence="1">Cell membrane</location>
        <topology evidence="1">Multi-pass membrane protein</topology>
    </subcellularLocation>
</comment>
<evidence type="ECO:0000259" key="11">
    <source>
        <dbReference type="Pfam" id="PF21082"/>
    </source>
</evidence>
<feature type="domain" description="Mechanosensitive ion channel inner membrane" evidence="10">
    <location>
        <begin position="458"/>
        <end position="796"/>
    </location>
</feature>
<feature type="domain" description="Mechanosensitive ion channel MscS" evidence="9">
    <location>
        <begin position="900"/>
        <end position="965"/>
    </location>
</feature>
<dbReference type="PROSITE" id="PS01246">
    <property type="entry name" value="UPF0003"/>
    <property type="match status" value="1"/>
</dbReference>
<organism evidence="13 14">
    <name type="scientific">Shewanella glacialipiscicola</name>
    <dbReference type="NCBI Taxonomy" id="614069"/>
    <lineage>
        <taxon>Bacteria</taxon>
        <taxon>Pseudomonadati</taxon>
        <taxon>Pseudomonadota</taxon>
        <taxon>Gammaproteobacteria</taxon>
        <taxon>Alteromonadales</taxon>
        <taxon>Shewanellaceae</taxon>
        <taxon>Shewanella</taxon>
    </lineage>
</organism>
<evidence type="ECO:0000313" key="13">
    <source>
        <dbReference type="EMBL" id="GMA80714.1"/>
    </source>
</evidence>
<evidence type="ECO:0000313" key="14">
    <source>
        <dbReference type="Proteomes" id="UP001157046"/>
    </source>
</evidence>
<comment type="similarity">
    <text evidence="2">Belongs to the MscS (TC 1.A.23) family.</text>
</comment>
<evidence type="ECO:0000256" key="3">
    <source>
        <dbReference type="ARBA" id="ARBA00022475"/>
    </source>
</evidence>